<accession>A0A6L6XV50</accession>
<dbReference type="EMBL" id="WSEK01000005">
    <property type="protein sequence ID" value="MVQ51264.1"/>
    <property type="molecule type" value="Genomic_DNA"/>
</dbReference>
<sequence>MALTVVSGNVAITQDQRTLSWTIPTLAVGDVVVVAAVTWDQANTLNPPSGTGLTFTQRLAANAASHTRVYIWTAVASSAGSSVVVTCSVLAASNSIHNGTLYVCPTADGYSLAATPNTATSTTGSSASLSGASGNLGIVAVGDWSGGSGASRAWLASAVEDMYQFSSTDSTQYGAHCDLTGATTSVGLSTPTGASFTTGAIEILKSGGGGPALPPILVQPPRRF</sequence>
<comment type="caution">
    <text evidence="1">The sequence shown here is derived from an EMBL/GenBank/DDBJ whole genome shotgun (WGS) entry which is preliminary data.</text>
</comment>
<keyword evidence="2" id="KW-1185">Reference proteome</keyword>
<organism evidence="1 2">
    <name type="scientific">Nocardioides agri</name>
    <dbReference type="NCBI Taxonomy" id="2682843"/>
    <lineage>
        <taxon>Bacteria</taxon>
        <taxon>Bacillati</taxon>
        <taxon>Actinomycetota</taxon>
        <taxon>Actinomycetes</taxon>
        <taxon>Propionibacteriales</taxon>
        <taxon>Nocardioidaceae</taxon>
        <taxon>Nocardioides</taxon>
    </lineage>
</organism>
<evidence type="ECO:0000313" key="1">
    <source>
        <dbReference type="EMBL" id="MVQ51264.1"/>
    </source>
</evidence>
<proteinExistence type="predicted"/>
<dbReference type="AlphaFoldDB" id="A0A6L6XV50"/>
<name>A0A6L6XV50_9ACTN</name>
<protein>
    <submittedName>
        <fullName evidence="1">Uncharacterized protein</fullName>
    </submittedName>
</protein>
<reference evidence="1 2" key="1">
    <citation type="submission" date="2019-12" db="EMBL/GenBank/DDBJ databases">
        <authorList>
            <person name="Huq M.A."/>
        </authorList>
    </citation>
    <scope>NUCLEOTIDE SEQUENCE [LARGE SCALE GENOMIC DNA]</scope>
    <source>
        <strain evidence="1 2">MAH-18</strain>
    </source>
</reference>
<dbReference type="RefSeq" id="WP_157346023.1">
    <property type="nucleotide sequence ID" value="NZ_WSEK01000005.1"/>
</dbReference>
<dbReference type="Proteomes" id="UP000473525">
    <property type="component" value="Unassembled WGS sequence"/>
</dbReference>
<evidence type="ECO:0000313" key="2">
    <source>
        <dbReference type="Proteomes" id="UP000473525"/>
    </source>
</evidence>
<gene>
    <name evidence="1" type="ORF">GON03_18950</name>
</gene>